<reference evidence="1 2" key="1">
    <citation type="submission" date="2021-06" db="EMBL/GenBank/DDBJ databases">
        <authorList>
            <person name="Palmer J.M."/>
        </authorList>
    </citation>
    <scope>NUCLEOTIDE SEQUENCE [LARGE SCALE GENOMIC DNA]</scope>
    <source>
        <strain evidence="2">if_2019</strain>
        <tissue evidence="1">Muscle</tissue>
    </source>
</reference>
<sequence>MNTWTTITCNKVKKEGRNRIACLPASRKACTRPGSESYLDVCTVRQGRQNEQPHPTAMEVSCKLTLYFPTRGCFPQRPGQLILSTVHFRQATDEEHKDKDEH</sequence>
<dbReference type="Proteomes" id="UP001482620">
    <property type="component" value="Unassembled WGS sequence"/>
</dbReference>
<comment type="caution">
    <text evidence="1">The sequence shown here is derived from an EMBL/GenBank/DDBJ whole genome shotgun (WGS) entry which is preliminary data.</text>
</comment>
<evidence type="ECO:0000313" key="1">
    <source>
        <dbReference type="EMBL" id="MEQ2249494.1"/>
    </source>
</evidence>
<name>A0ABV0UXR6_9TELE</name>
<accession>A0ABV0UXR6</accession>
<gene>
    <name evidence="1" type="ORF">ILYODFUR_029846</name>
</gene>
<keyword evidence="2" id="KW-1185">Reference proteome</keyword>
<evidence type="ECO:0000313" key="2">
    <source>
        <dbReference type="Proteomes" id="UP001482620"/>
    </source>
</evidence>
<organism evidence="1 2">
    <name type="scientific">Ilyodon furcidens</name>
    <name type="common">goldbreast splitfin</name>
    <dbReference type="NCBI Taxonomy" id="33524"/>
    <lineage>
        <taxon>Eukaryota</taxon>
        <taxon>Metazoa</taxon>
        <taxon>Chordata</taxon>
        <taxon>Craniata</taxon>
        <taxon>Vertebrata</taxon>
        <taxon>Euteleostomi</taxon>
        <taxon>Actinopterygii</taxon>
        <taxon>Neopterygii</taxon>
        <taxon>Teleostei</taxon>
        <taxon>Neoteleostei</taxon>
        <taxon>Acanthomorphata</taxon>
        <taxon>Ovalentaria</taxon>
        <taxon>Atherinomorphae</taxon>
        <taxon>Cyprinodontiformes</taxon>
        <taxon>Goodeidae</taxon>
        <taxon>Ilyodon</taxon>
    </lineage>
</organism>
<dbReference type="EMBL" id="JAHRIQ010085414">
    <property type="protein sequence ID" value="MEQ2249494.1"/>
    <property type="molecule type" value="Genomic_DNA"/>
</dbReference>
<proteinExistence type="predicted"/>
<protein>
    <submittedName>
        <fullName evidence="1">Uncharacterized protein</fullName>
    </submittedName>
</protein>